<evidence type="ECO:0000313" key="3">
    <source>
        <dbReference type="Proteomes" id="UP000028524"/>
    </source>
</evidence>
<dbReference type="InterPro" id="IPR002347">
    <property type="entry name" value="SDR_fam"/>
</dbReference>
<protein>
    <recommendedName>
        <fullName evidence="4">NAD(P)-binding protein</fullName>
    </recommendedName>
</protein>
<dbReference type="PANTHER" id="PTHR47534">
    <property type="entry name" value="YALI0E05731P"/>
    <property type="match status" value="1"/>
</dbReference>
<name>A0A084QVZ0_STAC4</name>
<accession>A0A084QVZ0</accession>
<dbReference type="AlphaFoldDB" id="A0A084QVZ0"/>
<dbReference type="GO" id="GO:0016491">
    <property type="term" value="F:oxidoreductase activity"/>
    <property type="evidence" value="ECO:0007669"/>
    <property type="project" value="UniProtKB-KW"/>
</dbReference>
<dbReference type="EMBL" id="KL660000">
    <property type="protein sequence ID" value="KFA68125.1"/>
    <property type="molecule type" value="Genomic_DNA"/>
</dbReference>
<sequence>MVSYKQIVASNALINDGTAPRVSVFVGGTSGIGRMTLQALVTTGTSMKIYLVGRKSSEQRMQAFIADLYVINPKVEIIWITAEVSLLAETKRVCEIIKGKESTVDLLFLTTGYTTFGPRDETTEGLDICQSLGYYSRMLFTLHLLPLLNRAEAPKVISVLAGGMERANINLHDLGLRKPGSFGTIQCWSHNITMTTVALDKIANENPNVTFIHSAPGWVNTGNVNRGNPNWLTGWFVWLVLEPLIAILSFSDEESSQRYLFQSTNAAYGGRGVPWTGQPGVNTRGTSDNGLFLVSSKCDCISNAKTLGVLRETAQEKVWEHTLETFQPYL</sequence>
<dbReference type="PANTHER" id="PTHR47534:SF3">
    <property type="entry name" value="ALCOHOL DEHYDROGENASE-LIKE C-TERMINAL DOMAIN-CONTAINING PROTEIN"/>
    <property type="match status" value="1"/>
</dbReference>
<dbReference type="OrthoDB" id="2898509at2759"/>
<gene>
    <name evidence="2" type="ORF">S40285_02559</name>
</gene>
<keyword evidence="3" id="KW-1185">Reference proteome</keyword>
<dbReference type="InterPro" id="IPR052228">
    <property type="entry name" value="Sec_Metab_Biosynth_Oxidored"/>
</dbReference>
<dbReference type="HOGENOM" id="CLU_044999_0_0_1"/>
<dbReference type="Pfam" id="PF00106">
    <property type="entry name" value="adh_short"/>
    <property type="match status" value="1"/>
</dbReference>
<dbReference type="STRING" id="1283841.A0A084QVZ0"/>
<dbReference type="Gene3D" id="3.40.50.720">
    <property type="entry name" value="NAD(P)-binding Rossmann-like Domain"/>
    <property type="match status" value="1"/>
</dbReference>
<organism evidence="2 3">
    <name type="scientific">Stachybotrys chlorohalonatus (strain IBT 40285)</name>
    <dbReference type="NCBI Taxonomy" id="1283841"/>
    <lineage>
        <taxon>Eukaryota</taxon>
        <taxon>Fungi</taxon>
        <taxon>Dikarya</taxon>
        <taxon>Ascomycota</taxon>
        <taxon>Pezizomycotina</taxon>
        <taxon>Sordariomycetes</taxon>
        <taxon>Hypocreomycetidae</taxon>
        <taxon>Hypocreales</taxon>
        <taxon>Stachybotryaceae</taxon>
        <taxon>Stachybotrys</taxon>
    </lineage>
</organism>
<evidence type="ECO:0000256" key="1">
    <source>
        <dbReference type="ARBA" id="ARBA00023002"/>
    </source>
</evidence>
<dbReference type="OMA" id="WTEGEIS"/>
<reference evidence="2 3" key="1">
    <citation type="journal article" date="2014" name="BMC Genomics">
        <title>Comparative genome sequencing reveals chemotype-specific gene clusters in the toxigenic black mold Stachybotrys.</title>
        <authorList>
            <person name="Semeiks J."/>
            <person name="Borek D."/>
            <person name="Otwinowski Z."/>
            <person name="Grishin N.V."/>
        </authorList>
    </citation>
    <scope>NUCLEOTIDE SEQUENCE [LARGE SCALE GENOMIC DNA]</scope>
    <source>
        <strain evidence="2 3">IBT 40285</strain>
    </source>
</reference>
<proteinExistence type="predicted"/>
<evidence type="ECO:0000313" key="2">
    <source>
        <dbReference type="EMBL" id="KFA68125.1"/>
    </source>
</evidence>
<dbReference type="InterPro" id="IPR036291">
    <property type="entry name" value="NAD(P)-bd_dom_sf"/>
</dbReference>
<dbReference type="SUPFAM" id="SSF51735">
    <property type="entry name" value="NAD(P)-binding Rossmann-fold domains"/>
    <property type="match status" value="1"/>
</dbReference>
<keyword evidence="1" id="KW-0560">Oxidoreductase</keyword>
<evidence type="ECO:0008006" key="4">
    <source>
        <dbReference type="Google" id="ProtNLM"/>
    </source>
</evidence>
<dbReference type="Proteomes" id="UP000028524">
    <property type="component" value="Unassembled WGS sequence"/>
</dbReference>
<dbReference type="InParanoid" id="A0A084QVZ0"/>